<keyword evidence="3" id="KW-1003">Cell membrane</keyword>
<keyword evidence="9" id="KW-0442">Lipid degradation</keyword>
<evidence type="ECO:0000256" key="12">
    <source>
        <dbReference type="ARBA" id="ARBA00023136"/>
    </source>
</evidence>
<evidence type="ECO:0000256" key="2">
    <source>
        <dbReference type="ARBA" id="ARBA00004651"/>
    </source>
</evidence>
<dbReference type="GO" id="GO:0016298">
    <property type="term" value="F:lipase activity"/>
    <property type="evidence" value="ECO:0007669"/>
    <property type="project" value="TreeGrafter"/>
</dbReference>
<evidence type="ECO:0000256" key="5">
    <source>
        <dbReference type="ARBA" id="ARBA00022692"/>
    </source>
</evidence>
<feature type="domain" description="Fungal lipase-type" evidence="16">
    <location>
        <begin position="689"/>
        <end position="824"/>
    </location>
</feature>
<feature type="compositionally biased region" description="Basic and acidic residues" evidence="15">
    <location>
        <begin position="441"/>
        <end position="480"/>
    </location>
</feature>
<evidence type="ECO:0000256" key="13">
    <source>
        <dbReference type="ARBA" id="ARBA00024531"/>
    </source>
</evidence>
<comment type="subcellular location">
    <subcellularLocation>
        <location evidence="2">Cell membrane</location>
        <topology evidence="2">Multi-pass membrane protein</topology>
    </subcellularLocation>
</comment>
<comment type="catalytic activity">
    <reaction evidence="13">
        <text>a 1,2-diacyl-sn-glycerol + H2O = a 2-acylglycerol + a fatty acid + H(+)</text>
        <dbReference type="Rhea" id="RHEA:33275"/>
        <dbReference type="ChEBI" id="CHEBI:15377"/>
        <dbReference type="ChEBI" id="CHEBI:15378"/>
        <dbReference type="ChEBI" id="CHEBI:17389"/>
        <dbReference type="ChEBI" id="CHEBI:17815"/>
        <dbReference type="ChEBI" id="CHEBI:28868"/>
        <dbReference type="EC" id="3.1.1.116"/>
    </reaction>
    <physiologicalReaction direction="left-to-right" evidence="13">
        <dbReference type="Rhea" id="RHEA:33276"/>
    </physiologicalReaction>
</comment>
<dbReference type="Gene3D" id="3.40.50.1820">
    <property type="entry name" value="alpha/beta hydrolase"/>
    <property type="match status" value="1"/>
</dbReference>
<feature type="compositionally biased region" description="Low complexity" evidence="15">
    <location>
        <begin position="295"/>
        <end position="316"/>
    </location>
</feature>
<dbReference type="CDD" id="cd00519">
    <property type="entry name" value="Lipase_3"/>
    <property type="match status" value="1"/>
</dbReference>
<feature type="compositionally biased region" description="Basic residues" evidence="15">
    <location>
        <begin position="481"/>
        <end position="498"/>
    </location>
</feature>
<evidence type="ECO:0000256" key="8">
    <source>
        <dbReference type="ARBA" id="ARBA00022837"/>
    </source>
</evidence>
<dbReference type="GO" id="GO:0016042">
    <property type="term" value="P:lipid catabolic process"/>
    <property type="evidence" value="ECO:0007669"/>
    <property type="project" value="UniProtKB-KW"/>
</dbReference>
<feature type="region of interest" description="Disordered" evidence="15">
    <location>
        <begin position="425"/>
        <end position="507"/>
    </location>
</feature>
<dbReference type="PANTHER" id="PTHR45792">
    <property type="entry name" value="DIACYLGLYCEROL LIPASE HOMOLOG-RELATED"/>
    <property type="match status" value="1"/>
</dbReference>
<evidence type="ECO:0000256" key="9">
    <source>
        <dbReference type="ARBA" id="ARBA00022963"/>
    </source>
</evidence>
<dbReference type="InterPro" id="IPR002921">
    <property type="entry name" value="Fungal_lipase-type"/>
</dbReference>
<keyword evidence="8" id="KW-0106">Calcium</keyword>
<evidence type="ECO:0000256" key="1">
    <source>
        <dbReference type="ARBA" id="ARBA00001913"/>
    </source>
</evidence>
<keyword evidence="7" id="KW-0378">Hydrolase</keyword>
<organism evidence="17 18">
    <name type="scientific">Phascolomyces articulosus</name>
    <dbReference type="NCBI Taxonomy" id="60185"/>
    <lineage>
        <taxon>Eukaryota</taxon>
        <taxon>Fungi</taxon>
        <taxon>Fungi incertae sedis</taxon>
        <taxon>Mucoromycota</taxon>
        <taxon>Mucoromycotina</taxon>
        <taxon>Mucoromycetes</taxon>
        <taxon>Mucorales</taxon>
        <taxon>Lichtheimiaceae</taxon>
        <taxon>Phascolomyces</taxon>
    </lineage>
</organism>
<evidence type="ECO:0000259" key="16">
    <source>
        <dbReference type="Pfam" id="PF01764"/>
    </source>
</evidence>
<evidence type="ECO:0000256" key="11">
    <source>
        <dbReference type="ARBA" id="ARBA00023098"/>
    </source>
</evidence>
<feature type="compositionally biased region" description="Basic and acidic residues" evidence="15">
    <location>
        <begin position="371"/>
        <end position="383"/>
    </location>
</feature>
<evidence type="ECO:0000256" key="7">
    <source>
        <dbReference type="ARBA" id="ARBA00022801"/>
    </source>
</evidence>
<feature type="region of interest" description="Disordered" evidence="15">
    <location>
        <begin position="266"/>
        <end position="323"/>
    </location>
</feature>
<dbReference type="AlphaFoldDB" id="A0AAD5KA46"/>
<dbReference type="Pfam" id="PF01764">
    <property type="entry name" value="Lipase_3"/>
    <property type="match status" value="1"/>
</dbReference>
<gene>
    <name evidence="17" type="ORF">BDA99DRAFT_463429</name>
</gene>
<keyword evidence="6" id="KW-0479">Metal-binding</keyword>
<evidence type="ECO:0000313" key="18">
    <source>
        <dbReference type="Proteomes" id="UP001209540"/>
    </source>
</evidence>
<keyword evidence="10" id="KW-1133">Transmembrane helix</keyword>
<dbReference type="GO" id="GO:0005886">
    <property type="term" value="C:plasma membrane"/>
    <property type="evidence" value="ECO:0007669"/>
    <property type="project" value="UniProtKB-SubCell"/>
</dbReference>
<keyword evidence="5" id="KW-0812">Transmembrane</keyword>
<protein>
    <recommendedName>
        <fullName evidence="14">sn-1-specific diacylglycerol lipase</fullName>
        <ecNumber evidence="14">3.1.1.116</ecNumber>
    </recommendedName>
</protein>
<accession>A0AAD5KA46</accession>
<dbReference type="PANTHER" id="PTHR45792:SF8">
    <property type="entry name" value="DIACYLGLYCEROL LIPASE-ALPHA"/>
    <property type="match status" value="1"/>
</dbReference>
<dbReference type="GO" id="GO:0046872">
    <property type="term" value="F:metal ion binding"/>
    <property type="evidence" value="ECO:0007669"/>
    <property type="project" value="UniProtKB-KW"/>
</dbReference>
<evidence type="ECO:0000256" key="14">
    <source>
        <dbReference type="ARBA" id="ARBA00026104"/>
    </source>
</evidence>
<feature type="compositionally biased region" description="Basic and acidic residues" evidence="15">
    <location>
        <begin position="394"/>
        <end position="405"/>
    </location>
</feature>
<evidence type="ECO:0000256" key="10">
    <source>
        <dbReference type="ARBA" id="ARBA00022989"/>
    </source>
</evidence>
<comment type="caution">
    <text evidence="17">The sequence shown here is derived from an EMBL/GenBank/DDBJ whole genome shotgun (WGS) entry which is preliminary data.</text>
</comment>
<keyword evidence="4" id="KW-0597">Phosphoprotein</keyword>
<feature type="region of interest" description="Disordered" evidence="15">
    <location>
        <begin position="361"/>
        <end position="408"/>
    </location>
</feature>
<keyword evidence="11" id="KW-0443">Lipid metabolism</keyword>
<keyword evidence="18" id="KW-1185">Reference proteome</keyword>
<dbReference type="EMBL" id="JAIXMP010000013">
    <property type="protein sequence ID" value="KAI9263108.1"/>
    <property type="molecule type" value="Genomic_DNA"/>
</dbReference>
<evidence type="ECO:0000256" key="3">
    <source>
        <dbReference type="ARBA" id="ARBA00022475"/>
    </source>
</evidence>
<evidence type="ECO:0000256" key="4">
    <source>
        <dbReference type="ARBA" id="ARBA00022553"/>
    </source>
</evidence>
<dbReference type="SUPFAM" id="SSF53474">
    <property type="entry name" value="alpha/beta-Hydrolases"/>
    <property type="match status" value="1"/>
</dbReference>
<proteinExistence type="predicted"/>
<evidence type="ECO:0000313" key="17">
    <source>
        <dbReference type="EMBL" id="KAI9263108.1"/>
    </source>
</evidence>
<dbReference type="Proteomes" id="UP001209540">
    <property type="component" value="Unassembled WGS sequence"/>
</dbReference>
<evidence type="ECO:0000256" key="15">
    <source>
        <dbReference type="SAM" id="MobiDB-lite"/>
    </source>
</evidence>
<name>A0AAD5KA46_9FUNG</name>
<dbReference type="InterPro" id="IPR029058">
    <property type="entry name" value="AB_hydrolase_fold"/>
</dbReference>
<evidence type="ECO:0000256" key="6">
    <source>
        <dbReference type="ARBA" id="ARBA00022723"/>
    </source>
</evidence>
<reference evidence="17" key="2">
    <citation type="submission" date="2023-02" db="EMBL/GenBank/DDBJ databases">
        <authorList>
            <consortium name="DOE Joint Genome Institute"/>
            <person name="Mondo S.J."/>
            <person name="Chang Y."/>
            <person name="Wang Y."/>
            <person name="Ahrendt S."/>
            <person name="Andreopoulos W."/>
            <person name="Barry K."/>
            <person name="Beard J."/>
            <person name="Benny G.L."/>
            <person name="Blankenship S."/>
            <person name="Bonito G."/>
            <person name="Cuomo C."/>
            <person name="Desiro A."/>
            <person name="Gervers K.A."/>
            <person name="Hundley H."/>
            <person name="Kuo A."/>
            <person name="LaButti K."/>
            <person name="Lang B.F."/>
            <person name="Lipzen A."/>
            <person name="O'Donnell K."/>
            <person name="Pangilinan J."/>
            <person name="Reynolds N."/>
            <person name="Sandor L."/>
            <person name="Smith M.W."/>
            <person name="Tsang A."/>
            <person name="Grigoriev I.V."/>
            <person name="Stajich J.E."/>
            <person name="Spatafora J.W."/>
        </authorList>
    </citation>
    <scope>NUCLEOTIDE SEQUENCE</scope>
    <source>
        <strain evidence="17">RSA 2281</strain>
    </source>
</reference>
<reference evidence="17" key="1">
    <citation type="journal article" date="2022" name="IScience">
        <title>Evolution of zygomycete secretomes and the origins of terrestrial fungal ecologies.</title>
        <authorList>
            <person name="Chang Y."/>
            <person name="Wang Y."/>
            <person name="Mondo S."/>
            <person name="Ahrendt S."/>
            <person name="Andreopoulos W."/>
            <person name="Barry K."/>
            <person name="Beard J."/>
            <person name="Benny G.L."/>
            <person name="Blankenship S."/>
            <person name="Bonito G."/>
            <person name="Cuomo C."/>
            <person name="Desiro A."/>
            <person name="Gervers K.A."/>
            <person name="Hundley H."/>
            <person name="Kuo A."/>
            <person name="LaButti K."/>
            <person name="Lang B.F."/>
            <person name="Lipzen A."/>
            <person name="O'Donnell K."/>
            <person name="Pangilinan J."/>
            <person name="Reynolds N."/>
            <person name="Sandor L."/>
            <person name="Smith M.E."/>
            <person name="Tsang A."/>
            <person name="Grigoriev I.V."/>
            <person name="Stajich J.E."/>
            <person name="Spatafora J.W."/>
        </authorList>
    </citation>
    <scope>NUCLEOTIDE SEQUENCE</scope>
    <source>
        <strain evidence="17">RSA 2281</strain>
    </source>
</reference>
<comment type="cofactor">
    <cofactor evidence="1">
        <name>Ca(2+)</name>
        <dbReference type="ChEBI" id="CHEBI:29108"/>
    </cofactor>
</comment>
<sequence length="991" mass="113729">MSICSDSTQVASFLSNESYQQLIYKIKPRARAQVWVHARTLSVPDIHQIKKEWQLYQSGHHELPVGKLQIDLLNIRTDTPYKRPIMRVKMGSAQYFSSRSTQSTGDWNEGFVFVVSYHAQLFDTIDLDLYDKPHKYWPSKSIHVGKSKLKLSKLKGKDDIFVTFLPIYEYRTSRTLPEDVRHTIINTNLASLAEASGRLDSKKLIGSVQIRIRYHYQQPSDIEAPPLLTTIANATPTNNNNNTRCYTYNNADDSDDDLVFDQTTGMFPAPPMRRVSHRPDVDFPIPTSKRKDSKSLSISPIRRTPSRNSNSNRSLPATAGSSELQLSLQHTSQHGRGELARDENIVNIIFREKLAAIMNTHVPGSESSLPESKRSSRHRREEPNLSSEQQQQQHKQERQQEQREIRKTKRNSCVAWIGHIFAPKAPNSARGKRYGFSQNDTDDHTKDVPSDHAEAEKRQQKLEKIASHKKMVEELQDEKKGSKKCSKRQSKQKRRRRDRIKEGASRKARHIIDSVNFGDKNFASQWMRDSFDDVAIAHPAFDRLISLVVSSQTRALVRSIMKLANAFGQGFKVTSFQLLKAMITLERYYKSLPRPPPNREIKDRALMDEACHYFDYALMAYGWRGLRYLGSYGQYIREARHPRSNRLAIIRFLNLHPEDLLGYEYGLRKGAVFQPSYYVAIDRSRKAIVLSIRGTWSLYDAITDLVCEYKPFKGGLVHAGMLASAQWFYTNIIPQIFRYIHHHSNELSSFIITGHSLGGGAASLLTMLVSEQVSFLRQLSNNPSFRLHCYSYAPVALSSYELNHKYDDYIHSFICQDDIVGRMSYGTAMELKELIMDTITAYETLGGWHKVMTDPVTRKICFEILTQCRDKMYNNVDQLYPLLYIPGNIVYIRRKREHRVFSSDTASPSRTSTMVSWKKISRHRRLGKKAKSKAKEVSKKIPGATRSRFTAHVGSHSISNEMCITKSCIEDHMLGSYQTAFDQLRATYGQP</sequence>
<dbReference type="InterPro" id="IPR052214">
    <property type="entry name" value="DAG_Lipase-Related"/>
</dbReference>
<dbReference type="EC" id="3.1.1.116" evidence="14"/>
<keyword evidence="12" id="KW-0472">Membrane</keyword>